<protein>
    <submittedName>
        <fullName evidence="1">Uncharacterized protein</fullName>
    </submittedName>
</protein>
<reference evidence="1" key="1">
    <citation type="submission" date="2021-01" db="EMBL/GenBank/DDBJ databases">
        <authorList>
            <person name="Corre E."/>
            <person name="Pelletier E."/>
            <person name="Niang G."/>
            <person name="Scheremetjew M."/>
            <person name="Finn R."/>
            <person name="Kale V."/>
            <person name="Holt S."/>
            <person name="Cochrane G."/>
            <person name="Meng A."/>
            <person name="Brown T."/>
            <person name="Cohen L."/>
        </authorList>
    </citation>
    <scope>NUCLEOTIDE SEQUENCE</scope>
    <source>
        <strain evidence="1">CCMP2877</strain>
    </source>
</reference>
<dbReference type="AlphaFoldDB" id="A0A7S1TZJ0"/>
<sequence length="143" mass="16163">MLDRRRPGPPRRDHQDPLPLAEVTHYAGRVALVRDGQPPRVLWDLELLQLRLQESCLVGPDLLQLRLQLFHASFELFTWASWASFTRAGSPLLSAQSPYDAAPAFRWPRTPLQQSPSSMSTQDRVPSRNLNVNMFAKLLPPGG</sequence>
<organism evidence="1">
    <name type="scientific">Phaeomonas parva</name>
    <dbReference type="NCBI Taxonomy" id="124430"/>
    <lineage>
        <taxon>Eukaryota</taxon>
        <taxon>Sar</taxon>
        <taxon>Stramenopiles</taxon>
        <taxon>Ochrophyta</taxon>
        <taxon>Pinguiophyceae</taxon>
        <taxon>Pinguiochrysidales</taxon>
        <taxon>Pinguiochrysidaceae</taxon>
        <taxon>Phaeomonas</taxon>
    </lineage>
</organism>
<dbReference type="EMBL" id="HBGJ01016616">
    <property type="protein sequence ID" value="CAD9252282.1"/>
    <property type="molecule type" value="Transcribed_RNA"/>
</dbReference>
<name>A0A7S1TZJ0_9STRA</name>
<evidence type="ECO:0000313" key="1">
    <source>
        <dbReference type="EMBL" id="CAD9252282.1"/>
    </source>
</evidence>
<gene>
    <name evidence="1" type="ORF">PPAR1163_LOCUS10646</name>
</gene>
<accession>A0A7S1TZJ0</accession>
<proteinExistence type="predicted"/>